<dbReference type="PANTHER" id="PTHR43283">
    <property type="entry name" value="BETA-LACTAMASE-RELATED"/>
    <property type="match status" value="1"/>
</dbReference>
<dbReference type="SUPFAM" id="SSF56601">
    <property type="entry name" value="beta-lactamase/transpeptidase-like"/>
    <property type="match status" value="1"/>
</dbReference>
<sequence length="384" mass="40120">MTPERPARLALTRRGVLAGAIAVVASRGQGAESGALSDIVAAFDRERERRNVPSISVALIEEGRVSLCQRGLRSVSRSDAVGPETRYQAASISKTVAAITAIALSARGHVALDADVGTYLKRWRLPQIPAMTSNPVTLRRLFGMTSGCNVPGYLGYPVDALLPNAVQILAGVPPANSPPVRIVTSPGTVEAYSGGGCQVAQVAMEDATGRPFAELVSAYVLRPLAMDRSGFFQPPGHAQRASFALAHDDGGREIAGGWHVYPEYAAAGLWSKPSDLARIVLAMIAAHRGDAQTVFGGSGVTAMLTSVDDLGYGIGVALAGEGNGRIAMKRGNNLGFRSGFVACPGTGQGAVVMTNGNDGEPVVDALLDALAEHYRWPARAPWPE</sequence>
<evidence type="ECO:0000313" key="3">
    <source>
        <dbReference type="Proteomes" id="UP001156905"/>
    </source>
</evidence>
<dbReference type="InterPro" id="IPR012338">
    <property type="entry name" value="Beta-lactam/transpept-like"/>
</dbReference>
<accession>A0ABQ6APE5</accession>
<proteinExistence type="predicted"/>
<gene>
    <name evidence="2" type="ORF">GCM10007857_06940</name>
</gene>
<feature type="domain" description="Beta-lactamase-related" evidence="1">
    <location>
        <begin position="42"/>
        <end position="371"/>
    </location>
</feature>
<dbReference type="Gene3D" id="3.40.710.10">
    <property type="entry name" value="DD-peptidase/beta-lactamase superfamily"/>
    <property type="match status" value="1"/>
</dbReference>
<protein>
    <recommendedName>
        <fullName evidence="1">Beta-lactamase-related domain-containing protein</fullName>
    </recommendedName>
</protein>
<name>A0ABQ6APE5_9BRAD</name>
<dbReference type="InterPro" id="IPR050789">
    <property type="entry name" value="Diverse_Enzym_Activities"/>
</dbReference>
<reference evidence="3" key="1">
    <citation type="journal article" date="2019" name="Int. J. Syst. Evol. Microbiol.">
        <title>The Global Catalogue of Microorganisms (GCM) 10K type strain sequencing project: providing services to taxonomists for standard genome sequencing and annotation.</title>
        <authorList>
            <consortium name="The Broad Institute Genomics Platform"/>
            <consortium name="The Broad Institute Genome Sequencing Center for Infectious Disease"/>
            <person name="Wu L."/>
            <person name="Ma J."/>
        </authorList>
    </citation>
    <scope>NUCLEOTIDE SEQUENCE [LARGE SCALE GENOMIC DNA]</scope>
    <source>
        <strain evidence="3">NBRC 102520</strain>
    </source>
</reference>
<evidence type="ECO:0000313" key="2">
    <source>
        <dbReference type="EMBL" id="GLR83984.1"/>
    </source>
</evidence>
<dbReference type="InterPro" id="IPR001466">
    <property type="entry name" value="Beta-lactam-related"/>
</dbReference>
<organism evidence="2 3">
    <name type="scientific">Bradyrhizobium iriomotense</name>
    <dbReference type="NCBI Taxonomy" id="441950"/>
    <lineage>
        <taxon>Bacteria</taxon>
        <taxon>Pseudomonadati</taxon>
        <taxon>Pseudomonadota</taxon>
        <taxon>Alphaproteobacteria</taxon>
        <taxon>Hyphomicrobiales</taxon>
        <taxon>Nitrobacteraceae</taxon>
        <taxon>Bradyrhizobium</taxon>
    </lineage>
</organism>
<dbReference type="EMBL" id="BSOW01000002">
    <property type="protein sequence ID" value="GLR83984.1"/>
    <property type="molecule type" value="Genomic_DNA"/>
</dbReference>
<evidence type="ECO:0000259" key="1">
    <source>
        <dbReference type="Pfam" id="PF00144"/>
    </source>
</evidence>
<dbReference type="Pfam" id="PF00144">
    <property type="entry name" value="Beta-lactamase"/>
    <property type="match status" value="1"/>
</dbReference>
<keyword evidence="3" id="KW-1185">Reference proteome</keyword>
<comment type="caution">
    <text evidence="2">The sequence shown here is derived from an EMBL/GenBank/DDBJ whole genome shotgun (WGS) entry which is preliminary data.</text>
</comment>
<dbReference type="Proteomes" id="UP001156905">
    <property type="component" value="Unassembled WGS sequence"/>
</dbReference>